<dbReference type="Proteomes" id="UP000664169">
    <property type="component" value="Unassembled WGS sequence"/>
</dbReference>
<reference evidence="3" key="1">
    <citation type="submission" date="2021-03" db="EMBL/GenBank/DDBJ databases">
        <authorList>
            <person name="Tagirdzhanova G."/>
        </authorList>
    </citation>
    <scope>NUCLEOTIDE SEQUENCE</scope>
</reference>
<comment type="caution">
    <text evidence="3">The sequence shown here is derived from an EMBL/GenBank/DDBJ whole genome shotgun (WGS) entry which is preliminary data.</text>
</comment>
<dbReference type="EMBL" id="CAJPDQ010000030">
    <property type="protein sequence ID" value="CAF9928708.1"/>
    <property type="molecule type" value="Genomic_DNA"/>
</dbReference>
<keyword evidence="2" id="KW-0812">Transmembrane</keyword>
<evidence type="ECO:0000256" key="2">
    <source>
        <dbReference type="SAM" id="Phobius"/>
    </source>
</evidence>
<keyword evidence="2" id="KW-1133">Transmembrane helix</keyword>
<keyword evidence="2" id="KW-0472">Membrane</keyword>
<feature type="region of interest" description="Disordered" evidence="1">
    <location>
        <begin position="280"/>
        <end position="427"/>
    </location>
</feature>
<sequence>MDIHKQFIHDQPPKYTLLGSLEKTTDSGANTGSPWDLRSSKPWQMSPFGSAEHLNRQSDSYMIVSHAPTEPKPLPKNTKGVMKWSRSILLLLRLCSWLGAGGLLACVICIRTVGTAMDWFMRIPPPVALIHLTYAIYHLSRPAKIQNPSSSASYTILAAILDVCLIPFQVLLAILAHNQLSNTLDDGTPQWTTILGAGSQTHIIIYSTYLISIVTGGLLLLSFCICISLAIRFRKIARLPPYMNPFEDNLTTRGHQKANVSISTIASDGTHKDVPVRLNTKSQPAAVSDHTKIGSRSQTVSDIDLQSEKHRQSKLSRSSPLNATGPTYPVLSEHMEDWGTHPPAPSESPSTIPPQFRHLRHFATGTGKPNLTPLLTRPKYDFTNRSPRPLGLHPPTPRQDTHDRGKRSDVRALRNVDGNSSATRISGPSWEDVRLDVDYENYPVEQASSRKHYGDIVGTGNVASSRARVVSSGMDNGMHRGMKVRMREVSGKVAEEGRAGYNYIDF</sequence>
<feature type="compositionally biased region" description="Polar residues" evidence="1">
    <location>
        <begin position="417"/>
        <end position="426"/>
    </location>
</feature>
<feature type="compositionally biased region" description="Polar residues" evidence="1">
    <location>
        <begin position="315"/>
        <end position="325"/>
    </location>
</feature>
<keyword evidence="4" id="KW-1185">Reference proteome</keyword>
<dbReference type="AlphaFoldDB" id="A0A8H3FVW4"/>
<evidence type="ECO:0000313" key="3">
    <source>
        <dbReference type="EMBL" id="CAF9928708.1"/>
    </source>
</evidence>
<protein>
    <submittedName>
        <fullName evidence="3">Uncharacterized protein</fullName>
    </submittedName>
</protein>
<proteinExistence type="predicted"/>
<name>A0A8H3FVW4_9LECA</name>
<feature type="transmembrane region" description="Helical" evidence="2">
    <location>
        <begin position="88"/>
        <end position="113"/>
    </location>
</feature>
<evidence type="ECO:0000256" key="1">
    <source>
        <dbReference type="SAM" id="MobiDB-lite"/>
    </source>
</evidence>
<dbReference type="OrthoDB" id="5404940at2759"/>
<feature type="compositionally biased region" description="Basic and acidic residues" evidence="1">
    <location>
        <begin position="399"/>
        <end position="414"/>
    </location>
</feature>
<organism evidence="3 4">
    <name type="scientific">Gomphillus americanus</name>
    <dbReference type="NCBI Taxonomy" id="1940652"/>
    <lineage>
        <taxon>Eukaryota</taxon>
        <taxon>Fungi</taxon>
        <taxon>Dikarya</taxon>
        <taxon>Ascomycota</taxon>
        <taxon>Pezizomycotina</taxon>
        <taxon>Lecanoromycetes</taxon>
        <taxon>OSLEUM clade</taxon>
        <taxon>Ostropomycetidae</taxon>
        <taxon>Ostropales</taxon>
        <taxon>Graphidaceae</taxon>
        <taxon>Gomphilloideae</taxon>
        <taxon>Gomphillus</taxon>
    </lineage>
</organism>
<feature type="transmembrane region" description="Helical" evidence="2">
    <location>
        <begin position="203"/>
        <end position="231"/>
    </location>
</feature>
<accession>A0A8H3FVW4</accession>
<feature type="transmembrane region" description="Helical" evidence="2">
    <location>
        <begin position="152"/>
        <end position="176"/>
    </location>
</feature>
<gene>
    <name evidence="3" type="ORF">GOMPHAMPRED_005214</name>
</gene>
<evidence type="ECO:0000313" key="4">
    <source>
        <dbReference type="Proteomes" id="UP000664169"/>
    </source>
</evidence>